<feature type="region of interest" description="Disordered" evidence="1">
    <location>
        <begin position="1"/>
        <end position="22"/>
    </location>
</feature>
<gene>
    <name evidence="2" type="ORF">ILYODFUR_035258</name>
</gene>
<feature type="compositionally biased region" description="Low complexity" evidence="1">
    <location>
        <begin position="1"/>
        <end position="14"/>
    </location>
</feature>
<accession>A0ABV0SRR8</accession>
<evidence type="ECO:0000313" key="3">
    <source>
        <dbReference type="Proteomes" id="UP001482620"/>
    </source>
</evidence>
<keyword evidence="3" id="KW-1185">Reference proteome</keyword>
<evidence type="ECO:0000256" key="1">
    <source>
        <dbReference type="SAM" id="MobiDB-lite"/>
    </source>
</evidence>
<comment type="caution">
    <text evidence="2">The sequence shown here is derived from an EMBL/GenBank/DDBJ whole genome shotgun (WGS) entry which is preliminary data.</text>
</comment>
<dbReference type="Proteomes" id="UP001482620">
    <property type="component" value="Unassembled WGS sequence"/>
</dbReference>
<reference evidence="2 3" key="1">
    <citation type="submission" date="2021-06" db="EMBL/GenBank/DDBJ databases">
        <authorList>
            <person name="Palmer J.M."/>
        </authorList>
    </citation>
    <scope>NUCLEOTIDE SEQUENCE [LARGE SCALE GENOMIC DNA]</scope>
    <source>
        <strain evidence="3">if_2019</strain>
        <tissue evidence="2">Muscle</tissue>
    </source>
</reference>
<name>A0ABV0SRR8_9TELE</name>
<dbReference type="EMBL" id="JAHRIQ010006646">
    <property type="protein sequence ID" value="MEQ2223290.1"/>
    <property type="molecule type" value="Genomic_DNA"/>
</dbReference>
<feature type="non-terminal residue" evidence="2">
    <location>
        <position position="237"/>
    </location>
</feature>
<evidence type="ECO:0000313" key="2">
    <source>
        <dbReference type="EMBL" id="MEQ2223290.1"/>
    </source>
</evidence>
<proteinExistence type="predicted"/>
<organism evidence="2 3">
    <name type="scientific">Ilyodon furcidens</name>
    <name type="common">goldbreast splitfin</name>
    <dbReference type="NCBI Taxonomy" id="33524"/>
    <lineage>
        <taxon>Eukaryota</taxon>
        <taxon>Metazoa</taxon>
        <taxon>Chordata</taxon>
        <taxon>Craniata</taxon>
        <taxon>Vertebrata</taxon>
        <taxon>Euteleostomi</taxon>
        <taxon>Actinopterygii</taxon>
        <taxon>Neopterygii</taxon>
        <taxon>Teleostei</taxon>
        <taxon>Neoteleostei</taxon>
        <taxon>Acanthomorphata</taxon>
        <taxon>Ovalentaria</taxon>
        <taxon>Atherinomorphae</taxon>
        <taxon>Cyprinodontiformes</taxon>
        <taxon>Goodeidae</taxon>
        <taxon>Ilyodon</taxon>
    </lineage>
</organism>
<feature type="non-terminal residue" evidence="2">
    <location>
        <position position="1"/>
    </location>
</feature>
<protein>
    <submittedName>
        <fullName evidence="2">Uncharacterized protein</fullName>
    </submittedName>
</protein>
<sequence length="237" mass="25527">LNPSNLARSALRPSPLLPPGMSRATLPSQFARSWPPIREAGGGNTSSTGQVTVRRSVPGILVRSFWTPLSSRTSGLPRPVLRGCRVAAIEGEVVSESGCLRTCCFHFPPLGAAELEDRGCDRCSSLTHQFRGLYEGSSPALLRLIVFALRGTQALLLVGDLKNTSDHSLDSGSIPGGSLPWRPLCLVKRTLSTLLRYLLDHQRSPNGISTTSLSQTCNHLPLVDRPTRIVSLISELA</sequence>